<dbReference type="Proteomes" id="UP001499967">
    <property type="component" value="Unassembled WGS sequence"/>
</dbReference>
<organism evidence="2 3">
    <name type="scientific">Pseudonocardia zijingensis</name>
    <dbReference type="NCBI Taxonomy" id="153376"/>
    <lineage>
        <taxon>Bacteria</taxon>
        <taxon>Bacillati</taxon>
        <taxon>Actinomycetota</taxon>
        <taxon>Actinomycetes</taxon>
        <taxon>Pseudonocardiales</taxon>
        <taxon>Pseudonocardiaceae</taxon>
        <taxon>Pseudonocardia</taxon>
    </lineage>
</organism>
<dbReference type="SUPFAM" id="SSF53335">
    <property type="entry name" value="S-adenosyl-L-methionine-dependent methyltransferases"/>
    <property type="match status" value="1"/>
</dbReference>
<dbReference type="RefSeq" id="WP_343941240.1">
    <property type="nucleotide sequence ID" value="NZ_BAAAHP010000062.1"/>
</dbReference>
<comment type="caution">
    <text evidence="2">The sequence shown here is derived from an EMBL/GenBank/DDBJ whole genome shotgun (WGS) entry which is preliminary data.</text>
</comment>
<dbReference type="EMBL" id="BAAAHP010000062">
    <property type="protein sequence ID" value="GAA0932964.1"/>
    <property type="molecule type" value="Genomic_DNA"/>
</dbReference>
<name>A0ABN1PTB0_9PSEU</name>
<protein>
    <submittedName>
        <fullName evidence="2">Class I SAM-dependent methyltransferase</fullName>
    </submittedName>
</protein>
<feature type="domain" description="Methyltransferase type 11" evidence="1">
    <location>
        <begin position="39"/>
        <end position="114"/>
    </location>
</feature>
<dbReference type="Pfam" id="PF08241">
    <property type="entry name" value="Methyltransf_11"/>
    <property type="match status" value="1"/>
</dbReference>
<gene>
    <name evidence="2" type="ORF">GCM10009559_22340</name>
</gene>
<dbReference type="Gene3D" id="3.40.50.150">
    <property type="entry name" value="Vaccinia Virus protein VP39"/>
    <property type="match status" value="1"/>
</dbReference>
<keyword evidence="2" id="KW-0489">Methyltransferase</keyword>
<evidence type="ECO:0000313" key="2">
    <source>
        <dbReference type="EMBL" id="GAA0932964.1"/>
    </source>
</evidence>
<dbReference type="GO" id="GO:0008168">
    <property type="term" value="F:methyltransferase activity"/>
    <property type="evidence" value="ECO:0007669"/>
    <property type="project" value="UniProtKB-KW"/>
</dbReference>
<dbReference type="GO" id="GO:0032259">
    <property type="term" value="P:methylation"/>
    <property type="evidence" value="ECO:0007669"/>
    <property type="project" value="UniProtKB-KW"/>
</dbReference>
<reference evidence="2 3" key="1">
    <citation type="journal article" date="2019" name="Int. J. Syst. Evol. Microbiol.">
        <title>The Global Catalogue of Microorganisms (GCM) 10K type strain sequencing project: providing services to taxonomists for standard genome sequencing and annotation.</title>
        <authorList>
            <consortium name="The Broad Institute Genomics Platform"/>
            <consortium name="The Broad Institute Genome Sequencing Center for Infectious Disease"/>
            <person name="Wu L."/>
            <person name="Ma J."/>
        </authorList>
    </citation>
    <scope>NUCLEOTIDE SEQUENCE [LARGE SCALE GENOMIC DNA]</scope>
    <source>
        <strain evidence="2 3">JCM 11117</strain>
    </source>
</reference>
<sequence>MTVYDQIGRTYRTTRRPDARIAAQVASALSGMGSVVNVGAGAGSYEPAGTAVGVEPSSTMIGQRPAGSAPCVRAVAEALPLRSGSVDAALAVLTIHHWSDLEAGIAQLRRVARRRIVILTWDQEVFDEFWLVREYLPAAAAVSAGHAVPLPRLAELLGGARVEPVPVPHDCTDGFGAAFWRRPAAYLDRGVRAGISMLAQAEPSALAAGLAALARDLDSGAWEERHRELTALDRFDAGYRLVVSDQPG</sequence>
<keyword evidence="2" id="KW-0808">Transferase</keyword>
<accession>A0ABN1PTB0</accession>
<keyword evidence="3" id="KW-1185">Reference proteome</keyword>
<evidence type="ECO:0000259" key="1">
    <source>
        <dbReference type="Pfam" id="PF08241"/>
    </source>
</evidence>
<evidence type="ECO:0000313" key="3">
    <source>
        <dbReference type="Proteomes" id="UP001499967"/>
    </source>
</evidence>
<dbReference type="InterPro" id="IPR029063">
    <property type="entry name" value="SAM-dependent_MTases_sf"/>
</dbReference>
<proteinExistence type="predicted"/>
<dbReference type="InterPro" id="IPR013216">
    <property type="entry name" value="Methyltransf_11"/>
</dbReference>